<accession>D7VGI8</accession>
<dbReference type="eggNOG" id="COG3209">
    <property type="taxonomic scope" value="Bacteria"/>
</dbReference>
<comment type="caution">
    <text evidence="1">The sequence shown here is derived from an EMBL/GenBank/DDBJ whole genome shotgun (WGS) entry which is preliminary data.</text>
</comment>
<organism evidence="1 2">
    <name type="scientific">Sphingobacterium spiritivorum ATCC 33861</name>
    <dbReference type="NCBI Taxonomy" id="525373"/>
    <lineage>
        <taxon>Bacteria</taxon>
        <taxon>Pseudomonadati</taxon>
        <taxon>Bacteroidota</taxon>
        <taxon>Sphingobacteriia</taxon>
        <taxon>Sphingobacteriales</taxon>
        <taxon>Sphingobacteriaceae</taxon>
        <taxon>Sphingobacterium</taxon>
    </lineage>
</organism>
<evidence type="ECO:0000313" key="2">
    <source>
        <dbReference type="Proteomes" id="UP000006258"/>
    </source>
</evidence>
<feature type="non-terminal residue" evidence="1">
    <location>
        <position position="1033"/>
    </location>
</feature>
<gene>
    <name evidence="1" type="ORF">HMPREF0766_10107</name>
</gene>
<keyword evidence="2" id="KW-1185">Reference proteome</keyword>
<evidence type="ECO:0000313" key="1">
    <source>
        <dbReference type="EMBL" id="EFK59190.1"/>
    </source>
</evidence>
<dbReference type="Proteomes" id="UP000006258">
    <property type="component" value="Unassembled WGS sequence"/>
</dbReference>
<proteinExistence type="predicted"/>
<dbReference type="OrthoDB" id="680656at2"/>
<evidence type="ECO:0008006" key="3">
    <source>
        <dbReference type="Google" id="ProtNLM"/>
    </source>
</evidence>
<reference evidence="1" key="1">
    <citation type="submission" date="2010-07" db="EMBL/GenBank/DDBJ databases">
        <authorList>
            <person name="Muzny D."/>
            <person name="Qin X."/>
            <person name="Buhay C."/>
            <person name="Dugan-Rocha S."/>
            <person name="Ding Y."/>
            <person name="Chen G."/>
            <person name="Hawes A."/>
            <person name="Holder M."/>
            <person name="Jhangiani S."/>
            <person name="Johnson A."/>
            <person name="Khan Z."/>
            <person name="Li Z."/>
            <person name="Liu W."/>
            <person name="Liu X."/>
            <person name="Perez L."/>
            <person name="Shen H."/>
            <person name="Wang Q."/>
            <person name="Watt J."/>
            <person name="Xi L."/>
            <person name="Xin Y."/>
            <person name="Zhou J."/>
            <person name="Deng J."/>
            <person name="Jiang H."/>
            <person name="Liu Y."/>
            <person name="Qu J."/>
            <person name="Song X.-Z."/>
            <person name="Zhang L."/>
            <person name="Villasana D."/>
            <person name="Johnson A."/>
            <person name="Liu J."/>
            <person name="Liyanage D."/>
            <person name="Lorensuhewa L."/>
            <person name="Robinson T."/>
            <person name="Song A."/>
            <person name="Song B.-B."/>
            <person name="Dinh H."/>
            <person name="Thornton R."/>
            <person name="Coyle M."/>
            <person name="Francisco L."/>
            <person name="Jackson L."/>
            <person name="Javaid M."/>
            <person name="Korchina V."/>
            <person name="Kovar C."/>
            <person name="Mata R."/>
            <person name="Mathew T."/>
            <person name="Ngo R."/>
            <person name="Nguyen L."/>
            <person name="Nguyen N."/>
            <person name="Okwuonu G."/>
            <person name="Ongeri F."/>
            <person name="Pham C."/>
            <person name="Simmons D."/>
            <person name="Wilczek-Boney K."/>
            <person name="Hale W."/>
            <person name="Jakkamsetti A."/>
            <person name="Pham P."/>
            <person name="Ruth R."/>
            <person name="San Lucas F."/>
            <person name="Warren J."/>
            <person name="Zhang J."/>
            <person name="Zhao Z."/>
            <person name="Zhou C."/>
            <person name="Zhu D."/>
            <person name="Lee S."/>
            <person name="Bess C."/>
            <person name="Blankenburg K."/>
            <person name="Forbes L."/>
            <person name="Fu Q."/>
            <person name="Gubbala S."/>
            <person name="Hirani K."/>
            <person name="Jayaseelan J.C."/>
            <person name="Lara F."/>
            <person name="Munidasa M."/>
            <person name="Palculict T."/>
            <person name="Patil S."/>
            <person name="Pu L.-L."/>
            <person name="Saada N."/>
            <person name="Tang L."/>
            <person name="Weissenberger G."/>
            <person name="Zhu Y."/>
            <person name="Hemphill L."/>
            <person name="Shang Y."/>
            <person name="Youmans B."/>
            <person name="Ayvaz T."/>
            <person name="Ross M."/>
            <person name="Santibanez J."/>
            <person name="Aqrawi P."/>
            <person name="Gross S."/>
            <person name="Joshi V."/>
            <person name="Fowler G."/>
            <person name="Nazareth L."/>
            <person name="Reid J."/>
            <person name="Worley K."/>
            <person name="Petrosino J."/>
            <person name="Highlander S."/>
            <person name="Gibbs R."/>
        </authorList>
    </citation>
    <scope>NUCLEOTIDE SEQUENCE [LARGE SCALE GENOMIC DNA]</scope>
    <source>
        <strain evidence="1">ATCC 33861</strain>
    </source>
</reference>
<dbReference type="AlphaFoldDB" id="D7VGI8"/>
<dbReference type="RefSeq" id="WP_002996590.1">
    <property type="nucleotide sequence ID" value="NZ_GL379771.1"/>
</dbReference>
<sequence>MMKIINIFKFRNYLLIIVFNCSFLVLVNAQSSLTPPISRLDILYPSPTATELGKYGEVKPNLSNGAMQYSIPLLEVRDQNLTLPISLNYFSNCLKVDQLASNVGMSWALNAGGMITRVVVGGDDFRKYSPYSVPPRALESPASFNNPDQSLISFLKNTAEYSSSQPDIFYFNFGEFSGKFVIDPSGKPVLIPYQNLKIELTENSFEHNFIITTPMGVRYYFDKVEWTKTGSLGAGCPRGIFAEQRVESAWYVSKVTHPKNGTIQFLYEKVNYSYFSSIDQTISIFTVLGQTCSPRFVGVSNQPNISTCKQNISIDGWQIKEINNSNGLSVRFMNSIRTDMPGNKRVDKITVFHSDIPSKSYELIYMTKGERMFLTALKESSAGTPMKKYSFGYSGVNYLPDRLSFSQDRFGFFNGRSNPEFFTPKVDGSFYFSQFFADRSSNGNVSIYGMLDTITYPTGGKSVITYESHKGKGEETQVVKEGISYEEEVWGGTTSNPIYGENTKELIFTTPPAPHESLGVSFIQATVKILVRNFGENFPDPFNRVVAYELYNMSSGQYVNGNIKGDFSIPVSINSLMRAYNDYSAVDNQVEYECTLNFNTQYRIRIKSMGSDLLAKMSIGGEFQTGNKNVITDFDLGGARVKSITTYDHSRITDVKNYTYNSLDNLKNGTNDRVLYMVNTFVNYQQLAMNVFCRDCAYASFDYDQLSSTYITTGLGGNHVYYNAVVEHKDNDFINGGIERKFMVTNDEMGPVIFDAGYPQKISSPLTNTGFMNGTEIYTCIFTKQNNGYRKIKESFMDYFIDPVNNARDVRGYVVRKEGPNPCSDDLLANLLIYKVTVFDYLSRWFYLKSIRNITYGESGVTEERESYDYDNPKHGLLSKTTFFKSKGDPEIISVLYPNDYANGRAFIDDMKNNYLIAYPIEQIRYKKSGNSYFILSGKITEFHNGGKAQVDKISEIETLNPIELSSFKFSNNLQGNLPSGSASAVVFSPYNGYKEKLIYLNYDTYGNPLAVKKTDGPVISYLWGYNGQYPVA</sequence>
<protein>
    <recommendedName>
        <fullName evidence="3">YD repeat-containing protein</fullName>
    </recommendedName>
</protein>
<name>D7VGI8_SPHSI</name>
<dbReference type="HOGENOM" id="CLU_006833_0_0_10"/>
<dbReference type="STRING" id="525373.HMPREF0766_10107"/>
<dbReference type="EMBL" id="ACHA02000002">
    <property type="protein sequence ID" value="EFK59190.1"/>
    <property type="molecule type" value="Genomic_DNA"/>
</dbReference>